<dbReference type="AlphaFoldDB" id="A0A6I4YPL8"/>
<dbReference type="InterPro" id="IPR008792">
    <property type="entry name" value="PQQD"/>
</dbReference>
<gene>
    <name evidence="1" type="ORF">GLX28_20960</name>
</gene>
<name>A0A6I4YPL8_9DEIO</name>
<sequence>MNYEANGEVLVTDLSDELALLDPRTSRMYTLNAVGRTVWQALSGDGMGEDQLVQVVTEAFDVEADQARMDIRTLLADLKREGLVQPA</sequence>
<dbReference type="EMBL" id="WVHK01000211">
    <property type="protein sequence ID" value="MXV22091.1"/>
    <property type="molecule type" value="Genomic_DNA"/>
</dbReference>
<comment type="caution">
    <text evidence="1">The sequence shown here is derived from an EMBL/GenBank/DDBJ whole genome shotgun (WGS) entry which is preliminary data.</text>
</comment>
<proteinExistence type="predicted"/>
<protein>
    <submittedName>
        <fullName evidence="1">PqqD family peptide modification chaperone</fullName>
    </submittedName>
</protein>
<dbReference type="InterPro" id="IPR041881">
    <property type="entry name" value="PqqD_sf"/>
</dbReference>
<dbReference type="Pfam" id="PF05402">
    <property type="entry name" value="PqqD"/>
    <property type="match status" value="1"/>
</dbReference>
<dbReference type="Proteomes" id="UP000430519">
    <property type="component" value="Unassembled WGS sequence"/>
</dbReference>
<evidence type="ECO:0000313" key="1">
    <source>
        <dbReference type="EMBL" id="MXV22091.1"/>
    </source>
</evidence>
<dbReference type="Gene3D" id="1.10.10.1150">
    <property type="entry name" value="Coenzyme PQQ synthesis protein D (PqqD)"/>
    <property type="match status" value="1"/>
</dbReference>
<accession>A0A6I4YPL8</accession>
<evidence type="ECO:0000313" key="2">
    <source>
        <dbReference type="Proteomes" id="UP000430519"/>
    </source>
</evidence>
<dbReference type="RefSeq" id="WP_160982711.1">
    <property type="nucleotide sequence ID" value="NZ_WVHK01000211.1"/>
</dbReference>
<reference evidence="1 2" key="1">
    <citation type="submission" date="2019-11" db="EMBL/GenBank/DDBJ databases">
        <title>Genome sequence of Deinococcus xianganensis Y35, AI-2 producing algicidal bacterium, isolated from lake water.</title>
        <authorList>
            <person name="Li Y."/>
        </authorList>
    </citation>
    <scope>NUCLEOTIDE SEQUENCE [LARGE SCALE GENOMIC DNA]</scope>
    <source>
        <strain evidence="1 2">Y35</strain>
    </source>
</reference>
<keyword evidence="2" id="KW-1185">Reference proteome</keyword>
<organism evidence="1 2">
    <name type="scientific">Deinococcus xianganensis</name>
    <dbReference type="NCBI Taxonomy" id="1507289"/>
    <lineage>
        <taxon>Bacteria</taxon>
        <taxon>Thermotogati</taxon>
        <taxon>Deinococcota</taxon>
        <taxon>Deinococci</taxon>
        <taxon>Deinococcales</taxon>
        <taxon>Deinococcaceae</taxon>
        <taxon>Deinococcus</taxon>
    </lineage>
</organism>